<reference evidence="3" key="1">
    <citation type="journal article" date="2015" name="Genome Announc.">
        <title>Draft Genome Sequence of Bacteroidales Strain TBC1, a Novel Isolate from a Methanogenic Wastewater Treatment System.</title>
        <authorList>
            <person name="Tourlousse D.M."/>
            <person name="Matsuura N."/>
            <person name="Sun L."/>
            <person name="Toyonaga M."/>
            <person name="Kuroda K."/>
            <person name="Ohashi A."/>
            <person name="Cruz R."/>
            <person name="Yamaguchi T."/>
            <person name="Sekiguchi Y."/>
        </authorList>
    </citation>
    <scope>NUCLEOTIDE SEQUENCE [LARGE SCALE GENOMIC DNA]</scope>
    <source>
        <strain evidence="3">TBC1</strain>
    </source>
</reference>
<sequence length="567" mass="62896">MPENSAYYQPELTLPDLLKRAAAYPAPLYTGYMDEKGEIDRQTYAELLNEATSLACGLQALGMLSGDKAIIATRQNRETITLLWACFLAGVVPTVLQPPLTFSGYNPAVEKLKNVYRQFGEPYIFFSEEMAETDGLPDEKVKHVNDLDCSGNFEAPYLQPGDLAFVQFSSGSTGDPKGIMLTHQNLMVNMDAIRIGLDLHFPDRTGNWMPLFHDMGLIGYHLVPLYCSIYQFHTETIDFIKNPGLWLDLMSGSRINVTGCPNFGLALVLRYLSRKKTLPDWDFSSMKAMLNGAEPISVQIMNDFVERLQPFGFRTEAMMPVYGMAEATLAISFTPLMRPSVITAFDATRLDLEGIAVEVPVDDPGARLLSGVGIALNDTWIRITGHDDSPVEDGMTGHIQLKGPGITSGYYRKPEATRAAFCGEWLRTGDIGFFYKGNLYVSGRHKDIIFKNGRNYFANDLETMACTVDEISYGKVCFGGTTSRETGHDKVIAFLAGSPGEKATETFRQLRNLLRANLGITVDELVMVKSNEIPKTSSGKLQRYKLMQRYLAGEFAETTLPAAILNI</sequence>
<dbReference type="OrthoDB" id="4317020at2"/>
<dbReference type="PROSITE" id="PS00455">
    <property type="entry name" value="AMP_BINDING"/>
    <property type="match status" value="1"/>
</dbReference>
<dbReference type="InterPro" id="IPR000873">
    <property type="entry name" value="AMP-dep_synth/lig_dom"/>
</dbReference>
<feature type="domain" description="AMP-dependent synthetase/ligase" evidence="2">
    <location>
        <begin position="37"/>
        <end position="411"/>
    </location>
</feature>
<dbReference type="STRING" id="1678841.TBC1_111901"/>
<accession>A0A0S7C4L9</accession>
<dbReference type="Proteomes" id="UP000053091">
    <property type="component" value="Unassembled WGS sequence"/>
</dbReference>
<dbReference type="Gene3D" id="3.40.50.12780">
    <property type="entry name" value="N-terminal domain of ligase-like"/>
    <property type="match status" value="1"/>
</dbReference>
<evidence type="ECO:0000256" key="1">
    <source>
        <dbReference type="ARBA" id="ARBA00006432"/>
    </source>
</evidence>
<dbReference type="SUPFAM" id="SSF56801">
    <property type="entry name" value="Acetyl-CoA synthetase-like"/>
    <property type="match status" value="1"/>
</dbReference>
<proteinExistence type="inferred from homology"/>
<gene>
    <name evidence="3" type="ORF">TBC1_111901</name>
</gene>
<dbReference type="EMBL" id="DF968182">
    <property type="protein sequence ID" value="GAP43743.1"/>
    <property type="molecule type" value="Genomic_DNA"/>
</dbReference>
<dbReference type="InterPro" id="IPR042099">
    <property type="entry name" value="ANL_N_sf"/>
</dbReference>
<dbReference type="GO" id="GO:0070566">
    <property type="term" value="F:adenylyltransferase activity"/>
    <property type="evidence" value="ECO:0007669"/>
    <property type="project" value="TreeGrafter"/>
</dbReference>
<organism evidence="3">
    <name type="scientific">Lentimicrobium saccharophilum</name>
    <dbReference type="NCBI Taxonomy" id="1678841"/>
    <lineage>
        <taxon>Bacteria</taxon>
        <taxon>Pseudomonadati</taxon>
        <taxon>Bacteroidota</taxon>
        <taxon>Bacteroidia</taxon>
        <taxon>Bacteroidales</taxon>
        <taxon>Lentimicrobiaceae</taxon>
        <taxon>Lentimicrobium</taxon>
    </lineage>
</organism>
<evidence type="ECO:0000259" key="2">
    <source>
        <dbReference type="Pfam" id="PF00501"/>
    </source>
</evidence>
<dbReference type="RefSeq" id="WP_062041363.1">
    <property type="nucleotide sequence ID" value="NZ_DF968182.1"/>
</dbReference>
<dbReference type="PANTHER" id="PTHR22754">
    <property type="entry name" value="DISCO-INTERACTING PROTEIN 2 DIP2 -RELATED"/>
    <property type="match status" value="1"/>
</dbReference>
<evidence type="ECO:0000313" key="3">
    <source>
        <dbReference type="EMBL" id="GAP43743.1"/>
    </source>
</evidence>
<keyword evidence="4" id="KW-1185">Reference proteome</keyword>
<dbReference type="Pfam" id="PF00501">
    <property type="entry name" value="AMP-binding"/>
    <property type="match status" value="1"/>
</dbReference>
<dbReference type="GO" id="GO:0006633">
    <property type="term" value="P:fatty acid biosynthetic process"/>
    <property type="evidence" value="ECO:0007669"/>
    <property type="project" value="TreeGrafter"/>
</dbReference>
<dbReference type="Gene3D" id="3.30.300.30">
    <property type="match status" value="1"/>
</dbReference>
<dbReference type="AlphaFoldDB" id="A0A0S7C4L9"/>
<dbReference type="PANTHER" id="PTHR22754:SF32">
    <property type="entry name" value="DISCO-INTERACTING PROTEIN 2"/>
    <property type="match status" value="1"/>
</dbReference>
<dbReference type="InterPro" id="IPR020845">
    <property type="entry name" value="AMP-binding_CS"/>
</dbReference>
<name>A0A0S7C4L9_9BACT</name>
<evidence type="ECO:0000313" key="4">
    <source>
        <dbReference type="Proteomes" id="UP000053091"/>
    </source>
</evidence>
<protein>
    <submittedName>
        <fullName evidence="3">Acyl-CoA synthetase</fullName>
    </submittedName>
</protein>
<dbReference type="GO" id="GO:0005886">
    <property type="term" value="C:plasma membrane"/>
    <property type="evidence" value="ECO:0007669"/>
    <property type="project" value="TreeGrafter"/>
</dbReference>
<dbReference type="InterPro" id="IPR045851">
    <property type="entry name" value="AMP-bd_C_sf"/>
</dbReference>
<comment type="similarity">
    <text evidence="1">Belongs to the ATP-dependent AMP-binding enzyme family.</text>
</comment>
<dbReference type="PATRIC" id="fig|1678841.3.peg.2122"/>